<gene>
    <name evidence="4" type="ordered locus">AS9A_2317</name>
</gene>
<dbReference type="AlphaFoldDB" id="F6ERU9"/>
<accession>F6ERU9</accession>
<proteinExistence type="predicted"/>
<dbReference type="STRING" id="443218.AS9A_2317"/>
<dbReference type="Proteomes" id="UP000009235">
    <property type="component" value="Chromosome"/>
</dbReference>
<keyword evidence="2" id="KW-0012">Acyltransferase</keyword>
<dbReference type="RefSeq" id="WP_013807113.1">
    <property type="nucleotide sequence ID" value="NC_015564.1"/>
</dbReference>
<dbReference type="SUPFAM" id="SSF55729">
    <property type="entry name" value="Acyl-CoA N-acyltransferases (Nat)"/>
    <property type="match status" value="1"/>
</dbReference>
<sequence length="165" mass="18642">MKLRRAVSADALQIADMHVRSWQRGYAGLLPRGFLDRLDIGEFAASYTFDSDEPVTVVAQDHDGAIRGFVTTAIRPPIGRVMALYVDPDHWREGIGGVLINAALDRFRAADIHQLELWVMIGNERAQAFYRSHGWQPDGTQQRETVRGAVVDELRFHREIGREGM</sequence>
<name>F6ERU9_HOYSD</name>
<dbReference type="GO" id="GO:0016747">
    <property type="term" value="F:acyltransferase activity, transferring groups other than amino-acyl groups"/>
    <property type="evidence" value="ECO:0007669"/>
    <property type="project" value="InterPro"/>
</dbReference>
<dbReference type="EMBL" id="CP002786">
    <property type="protein sequence ID" value="AEF40764.1"/>
    <property type="molecule type" value="Genomic_DNA"/>
</dbReference>
<dbReference type="PROSITE" id="PS51186">
    <property type="entry name" value="GNAT"/>
    <property type="match status" value="1"/>
</dbReference>
<dbReference type="KEGG" id="asd:AS9A_2317"/>
<dbReference type="HOGENOM" id="CLU_013985_18_2_11"/>
<dbReference type="Gene3D" id="3.40.630.30">
    <property type="match status" value="1"/>
</dbReference>
<dbReference type="InterPro" id="IPR000182">
    <property type="entry name" value="GNAT_dom"/>
</dbReference>
<organism evidence="4 5">
    <name type="scientific">Hoyosella subflava (strain DSM 45089 / JCM 17490 / NBRC 109087 / DQS3-9A1)</name>
    <name type="common">Amycolicicoccus subflavus</name>
    <dbReference type="NCBI Taxonomy" id="443218"/>
    <lineage>
        <taxon>Bacteria</taxon>
        <taxon>Bacillati</taxon>
        <taxon>Actinomycetota</taxon>
        <taxon>Actinomycetes</taxon>
        <taxon>Mycobacteriales</taxon>
        <taxon>Hoyosellaceae</taxon>
        <taxon>Hoyosella</taxon>
    </lineage>
</organism>
<dbReference type="InterPro" id="IPR016181">
    <property type="entry name" value="Acyl_CoA_acyltransferase"/>
</dbReference>
<evidence type="ECO:0000256" key="1">
    <source>
        <dbReference type="ARBA" id="ARBA00022679"/>
    </source>
</evidence>
<dbReference type="CDD" id="cd04301">
    <property type="entry name" value="NAT_SF"/>
    <property type="match status" value="1"/>
</dbReference>
<dbReference type="PANTHER" id="PTHR43877:SF1">
    <property type="entry name" value="ACETYLTRANSFERASE"/>
    <property type="match status" value="1"/>
</dbReference>
<dbReference type="Pfam" id="PF00583">
    <property type="entry name" value="Acetyltransf_1"/>
    <property type="match status" value="1"/>
</dbReference>
<dbReference type="eggNOG" id="COG0456">
    <property type="taxonomic scope" value="Bacteria"/>
</dbReference>
<evidence type="ECO:0000256" key="2">
    <source>
        <dbReference type="ARBA" id="ARBA00023315"/>
    </source>
</evidence>
<evidence type="ECO:0000313" key="5">
    <source>
        <dbReference type="Proteomes" id="UP000009235"/>
    </source>
</evidence>
<evidence type="ECO:0000259" key="3">
    <source>
        <dbReference type="PROSITE" id="PS51186"/>
    </source>
</evidence>
<keyword evidence="5" id="KW-1185">Reference proteome</keyword>
<feature type="domain" description="N-acetyltransferase" evidence="3">
    <location>
        <begin position="1"/>
        <end position="157"/>
    </location>
</feature>
<keyword evidence="1 4" id="KW-0808">Transferase</keyword>
<reference evidence="4 5" key="1">
    <citation type="journal article" date="2011" name="J. Bacteriol.">
        <title>Complete genome sequence of Amycolicicoccus subflavus DQS3-9A1T, an actinomycete isolated from crude oil-polluted soil.</title>
        <authorList>
            <person name="Cai M."/>
            <person name="Chen W.M."/>
            <person name="Nie Y."/>
            <person name="Chi C.Q."/>
            <person name="Wang Y.N."/>
            <person name="Tang Y.Q."/>
            <person name="Li G.Y."/>
            <person name="Wu X.L."/>
        </authorList>
    </citation>
    <scope>NUCLEOTIDE SEQUENCE [LARGE SCALE GENOMIC DNA]</scope>
    <source>
        <strain evidence="5">DSM 45089 / DQS3-9A1</strain>
    </source>
</reference>
<dbReference type="PANTHER" id="PTHR43877">
    <property type="entry name" value="AMINOALKYLPHOSPHONATE N-ACETYLTRANSFERASE-RELATED-RELATED"/>
    <property type="match status" value="1"/>
</dbReference>
<dbReference type="InterPro" id="IPR050832">
    <property type="entry name" value="Bact_Acetyltransf"/>
</dbReference>
<evidence type="ECO:0000313" key="4">
    <source>
        <dbReference type="EMBL" id="AEF40764.1"/>
    </source>
</evidence>
<protein>
    <submittedName>
        <fullName evidence="4">Acetyltransferase</fullName>
    </submittedName>
</protein>